<keyword evidence="3 5" id="KW-0520">NAD</keyword>
<dbReference type="GO" id="GO:0006388">
    <property type="term" value="P:tRNA splicing, via endonucleolytic cleavage and ligation"/>
    <property type="evidence" value="ECO:0007669"/>
    <property type="project" value="UniProtKB-UniRule"/>
</dbReference>
<evidence type="ECO:0000313" key="6">
    <source>
        <dbReference type="EMBL" id="SCX57645.1"/>
    </source>
</evidence>
<evidence type="ECO:0000256" key="2">
    <source>
        <dbReference type="ARBA" id="ARBA00022679"/>
    </source>
</evidence>
<dbReference type="EMBL" id="FMUI01000012">
    <property type="protein sequence ID" value="SCX57645.1"/>
    <property type="molecule type" value="Genomic_DNA"/>
</dbReference>
<dbReference type="InterPro" id="IPR002745">
    <property type="entry name" value="Ptrans_KptA/Tpt1"/>
</dbReference>
<sequence>MDKKQSEMSKFLSYVLRHEPQAIGLTLDAEGWVNIDALIAGAASQGYTFTHELIRQIVETSDKKRFTLSADGASIRAAQGHSTAQVNISYQPKAPPETLYHGTATRFLDDILAQGLEAKSRQYVHLSADEVTATTVGQRHGKPVVLRVNAGEMQTQGFVFYQADNGVWLTESVPPSFIAQ</sequence>
<dbReference type="Gene3D" id="1.10.10.970">
    <property type="entry name" value="RNA 2'-phosphotransferase, Tpt1/KptA family, N-terminal domain"/>
    <property type="match status" value="1"/>
</dbReference>
<comment type="caution">
    <text evidence="6">The sequence shown here is derived from an EMBL/GenBank/DDBJ whole genome shotgun (WGS) entry which is preliminary data.</text>
</comment>
<accession>A0A1G4YWH1</accession>
<comment type="similarity">
    <text evidence="1 5">Belongs to the KptA/TPT1 family.</text>
</comment>
<evidence type="ECO:0000313" key="7">
    <source>
        <dbReference type="Proteomes" id="UP000183569"/>
    </source>
</evidence>
<dbReference type="RefSeq" id="WP_017459345.1">
    <property type="nucleotide sequence ID" value="NZ_FMUI01000012.1"/>
</dbReference>
<dbReference type="PANTHER" id="PTHR12684">
    <property type="entry name" value="PUTATIVE PHOSPHOTRANSFERASE"/>
    <property type="match status" value="1"/>
</dbReference>
<protein>
    <recommendedName>
        <fullName evidence="5">Probable RNA 2'-phosphotransferase</fullName>
        <ecNumber evidence="5">2.7.1.-</ecNumber>
    </recommendedName>
</protein>
<dbReference type="Pfam" id="PF01885">
    <property type="entry name" value="PTS_2-RNA"/>
    <property type="match status" value="1"/>
</dbReference>
<dbReference type="InterPro" id="IPR042081">
    <property type="entry name" value="RNA_2'-PTrans_C"/>
</dbReference>
<dbReference type="NCBIfam" id="NF002014">
    <property type="entry name" value="PRK00819.1-4"/>
    <property type="match status" value="1"/>
</dbReference>
<gene>
    <name evidence="5" type="primary">kptA</name>
    <name evidence="6" type="ORF">SAMN02927897_03539</name>
</gene>
<dbReference type="Gene3D" id="3.20.170.30">
    <property type="match status" value="1"/>
</dbReference>
<dbReference type="Proteomes" id="UP000183569">
    <property type="component" value="Unassembled WGS sequence"/>
</dbReference>
<comment type="function">
    <text evidence="4 5">Removes the 2'-phosphate from RNA via an intermediate in which the phosphate is ADP-ribosylated by NAD followed by a presumed transesterification to release the RNA and generate ADP-ribose 1''-2''-cyclic phosphate (APPR&gt;P). May function as an ADP-ribosylase.</text>
</comment>
<keyword evidence="2 5" id="KW-0808">Transferase</keyword>
<dbReference type="InterPro" id="IPR022928">
    <property type="entry name" value="RNA_2'-PTrans_KptA"/>
</dbReference>
<dbReference type="AlphaFoldDB" id="A0A1G4YWH1"/>
<evidence type="ECO:0000256" key="3">
    <source>
        <dbReference type="ARBA" id="ARBA00023027"/>
    </source>
</evidence>
<proteinExistence type="inferred from homology"/>
<evidence type="ECO:0000256" key="4">
    <source>
        <dbReference type="ARBA" id="ARBA00025212"/>
    </source>
</evidence>
<dbReference type="PANTHER" id="PTHR12684:SF2">
    <property type="entry name" value="TRNA 2'-PHOSPHOTRANSFERASE 1"/>
    <property type="match status" value="1"/>
</dbReference>
<reference evidence="6 7" key="1">
    <citation type="submission" date="2016-10" db="EMBL/GenBank/DDBJ databases">
        <authorList>
            <person name="Varghese N."/>
            <person name="Submissions S."/>
        </authorList>
    </citation>
    <scope>NUCLEOTIDE SEQUENCE [LARGE SCALE GENOMIC DNA]</scope>
    <source>
        <strain evidence="6 7">CGMCC 1.12102</strain>
    </source>
</reference>
<dbReference type="HAMAP" id="MF_00299">
    <property type="entry name" value="KptA"/>
    <property type="match status" value="1"/>
</dbReference>
<dbReference type="GeneID" id="23843916"/>
<evidence type="ECO:0000256" key="5">
    <source>
        <dbReference type="HAMAP-Rule" id="MF_00299"/>
    </source>
</evidence>
<dbReference type="EC" id="2.7.1.-" evidence="5"/>
<name>A0A1G4YWH1_9ENTR</name>
<organism evidence="6 7">
    <name type="scientific">Kosakonia sacchari</name>
    <dbReference type="NCBI Taxonomy" id="1158459"/>
    <lineage>
        <taxon>Bacteria</taxon>
        <taxon>Pseudomonadati</taxon>
        <taxon>Pseudomonadota</taxon>
        <taxon>Gammaproteobacteria</taxon>
        <taxon>Enterobacterales</taxon>
        <taxon>Enterobacteriaceae</taxon>
        <taxon>Kosakonia</taxon>
    </lineage>
</organism>
<evidence type="ECO:0000256" key="1">
    <source>
        <dbReference type="ARBA" id="ARBA00009836"/>
    </source>
</evidence>
<dbReference type="InterPro" id="IPR042080">
    <property type="entry name" value="RNA_2'-PTrans_N"/>
</dbReference>
<dbReference type="SUPFAM" id="SSF56399">
    <property type="entry name" value="ADP-ribosylation"/>
    <property type="match status" value="1"/>
</dbReference>
<dbReference type="GO" id="GO:0000215">
    <property type="term" value="F:tRNA 2'-phosphotransferase activity"/>
    <property type="evidence" value="ECO:0007669"/>
    <property type="project" value="TreeGrafter"/>
</dbReference>
<dbReference type="GO" id="GO:0003950">
    <property type="term" value="F:NAD+ poly-ADP-ribosyltransferase activity"/>
    <property type="evidence" value="ECO:0007669"/>
    <property type="project" value="InterPro"/>
</dbReference>